<dbReference type="InterPro" id="IPR036179">
    <property type="entry name" value="Ig-like_dom_sf"/>
</dbReference>
<proteinExistence type="inferred from homology"/>
<gene>
    <name evidence="10" type="ORF">g.48027</name>
</gene>
<dbReference type="SUPFAM" id="SSF48726">
    <property type="entry name" value="Immunoglobulin"/>
    <property type="match status" value="2"/>
</dbReference>
<feature type="compositionally biased region" description="Basic and acidic residues" evidence="8">
    <location>
        <begin position="97"/>
        <end position="112"/>
    </location>
</feature>
<dbReference type="InterPro" id="IPR013783">
    <property type="entry name" value="Ig-like_fold"/>
</dbReference>
<dbReference type="InterPro" id="IPR003599">
    <property type="entry name" value="Ig_sub"/>
</dbReference>
<accession>A0A1B6MKP0</accession>
<dbReference type="PROSITE" id="PS50835">
    <property type="entry name" value="IG_LIKE"/>
    <property type="match status" value="2"/>
</dbReference>
<dbReference type="SMART" id="SM00409">
    <property type="entry name" value="IG"/>
    <property type="match status" value="1"/>
</dbReference>
<dbReference type="PANTHER" id="PTHR35971">
    <property type="entry name" value="SI:DKEY-31G6.6"/>
    <property type="match status" value="1"/>
</dbReference>
<feature type="compositionally biased region" description="Basic and acidic residues" evidence="8">
    <location>
        <begin position="50"/>
        <end position="90"/>
    </location>
</feature>
<dbReference type="InterPro" id="IPR007110">
    <property type="entry name" value="Ig-like_dom"/>
</dbReference>
<feature type="region of interest" description="Disordered" evidence="8">
    <location>
        <begin position="50"/>
        <end position="112"/>
    </location>
</feature>
<sequence>STFFHICGLCTVSKKDSGSSNLEKDLKHAVTTDSGITKQNEALVEVGVTKDESQRDYHQSKTEKDSLGIGQETKESDRTVKHKIDKDLTSKKSMTTNKEESQENVSKKSRDALQSDLHKYTDSSKTELNKVGNEHIIVRKSQRLDSTLKCDDRDKLLIHSGEDTLTEKKPFVDESSTSDYSSESYSESFKVKKSQSYDTRQWIYETKSKRDETEDIQLTLTKKHTDKKYETIISTPHERSSYQRRQTTSKPVFCGRLVDRTAAQGSKLKVTCSLTGSPEPTVQWYKDGHLINIAQDIRLRTRLSNGLASLEITEATLGDSGKYTCVARNASGETSTTSTIKIFSYIESAPEAPVFTQTVKEQYKSASDELVIECKVKGHPLPTVTWS</sequence>
<feature type="non-terminal residue" evidence="10">
    <location>
        <position position="1"/>
    </location>
</feature>
<evidence type="ECO:0000256" key="1">
    <source>
        <dbReference type="ARBA" id="ARBA00004204"/>
    </source>
</evidence>
<keyword evidence="3" id="KW-0963">Cytoplasm</keyword>
<dbReference type="InterPro" id="IPR052385">
    <property type="entry name" value="Obscurin/Obscurin-like_Reg"/>
</dbReference>
<name>A0A1B6MKP0_9HEMI</name>
<evidence type="ECO:0000256" key="3">
    <source>
        <dbReference type="ARBA" id="ARBA00022490"/>
    </source>
</evidence>
<dbReference type="PANTHER" id="PTHR35971:SF5">
    <property type="entry name" value="OBSCURIN LIKE CYTOSKELETAL ADAPTOR 1"/>
    <property type="match status" value="1"/>
</dbReference>
<keyword evidence="4" id="KW-0597">Phosphoprotein</keyword>
<dbReference type="AlphaFoldDB" id="A0A1B6MKP0"/>
<evidence type="ECO:0000256" key="6">
    <source>
        <dbReference type="ARBA" id="ARBA00023157"/>
    </source>
</evidence>
<organism evidence="10">
    <name type="scientific">Graphocephala atropunctata</name>
    <dbReference type="NCBI Taxonomy" id="36148"/>
    <lineage>
        <taxon>Eukaryota</taxon>
        <taxon>Metazoa</taxon>
        <taxon>Ecdysozoa</taxon>
        <taxon>Arthropoda</taxon>
        <taxon>Hexapoda</taxon>
        <taxon>Insecta</taxon>
        <taxon>Pterygota</taxon>
        <taxon>Neoptera</taxon>
        <taxon>Paraneoptera</taxon>
        <taxon>Hemiptera</taxon>
        <taxon>Auchenorrhyncha</taxon>
        <taxon>Membracoidea</taxon>
        <taxon>Cicadellidae</taxon>
        <taxon>Cicadellinae</taxon>
        <taxon>Cicadellini</taxon>
        <taxon>Graphocephala</taxon>
    </lineage>
</organism>
<comment type="similarity">
    <text evidence="2">Belongs to the protein kinase superfamily. CAMK Ser/Thr protein kinase family.</text>
</comment>
<dbReference type="InterPro" id="IPR003598">
    <property type="entry name" value="Ig_sub2"/>
</dbReference>
<feature type="domain" description="Ig-like" evidence="9">
    <location>
        <begin position="251"/>
        <end position="341"/>
    </location>
</feature>
<dbReference type="GO" id="GO:0030017">
    <property type="term" value="C:sarcomere"/>
    <property type="evidence" value="ECO:0007669"/>
    <property type="project" value="UniProtKB-SubCell"/>
</dbReference>
<dbReference type="Pfam" id="PF07679">
    <property type="entry name" value="I-set"/>
    <property type="match status" value="1"/>
</dbReference>
<dbReference type="InterPro" id="IPR013098">
    <property type="entry name" value="Ig_I-set"/>
</dbReference>
<evidence type="ECO:0000259" key="9">
    <source>
        <dbReference type="PROSITE" id="PS50835"/>
    </source>
</evidence>
<reference evidence="10" key="1">
    <citation type="submission" date="2015-11" db="EMBL/GenBank/DDBJ databases">
        <title>De novo transcriptome assembly of four potential Pierce s Disease insect vectors from Arizona vineyards.</title>
        <authorList>
            <person name="Tassone E.E."/>
        </authorList>
    </citation>
    <scope>NUCLEOTIDE SEQUENCE</scope>
</reference>
<dbReference type="Gene3D" id="2.60.40.10">
    <property type="entry name" value="Immunoglobulins"/>
    <property type="match status" value="2"/>
</dbReference>
<evidence type="ECO:0000256" key="5">
    <source>
        <dbReference type="ARBA" id="ARBA00022737"/>
    </source>
</evidence>
<comment type="subcellular location">
    <subcellularLocation>
        <location evidence="1">Cytoplasm</location>
        <location evidence="1">Myofibril</location>
        <location evidence="1">Sarcomere</location>
    </subcellularLocation>
</comment>
<evidence type="ECO:0000256" key="2">
    <source>
        <dbReference type="ARBA" id="ARBA00006692"/>
    </source>
</evidence>
<feature type="domain" description="Ig-like" evidence="9">
    <location>
        <begin position="353"/>
        <end position="387"/>
    </location>
</feature>
<feature type="non-terminal residue" evidence="10">
    <location>
        <position position="387"/>
    </location>
</feature>
<evidence type="ECO:0000256" key="8">
    <source>
        <dbReference type="SAM" id="MobiDB-lite"/>
    </source>
</evidence>
<protein>
    <recommendedName>
        <fullName evidence="9">Ig-like domain-containing protein</fullName>
    </recommendedName>
</protein>
<dbReference type="EMBL" id="GEBQ01003532">
    <property type="protein sequence ID" value="JAT36445.1"/>
    <property type="molecule type" value="Transcribed_RNA"/>
</dbReference>
<evidence type="ECO:0000256" key="4">
    <source>
        <dbReference type="ARBA" id="ARBA00022553"/>
    </source>
</evidence>
<keyword evidence="6" id="KW-1015">Disulfide bond</keyword>
<keyword evidence="5" id="KW-0677">Repeat</keyword>
<evidence type="ECO:0000256" key="7">
    <source>
        <dbReference type="ARBA" id="ARBA00023319"/>
    </source>
</evidence>
<keyword evidence="7" id="KW-0393">Immunoglobulin domain</keyword>
<dbReference type="FunFam" id="2.60.40.10:FF:000345">
    <property type="entry name" value="Muscle M-line assembly protein unc-89"/>
    <property type="match status" value="1"/>
</dbReference>
<dbReference type="SMART" id="SM00408">
    <property type="entry name" value="IGc2"/>
    <property type="match status" value="1"/>
</dbReference>
<evidence type="ECO:0000313" key="10">
    <source>
        <dbReference type="EMBL" id="JAT36445.1"/>
    </source>
</evidence>